<feature type="domain" description="SSAP RNA binding" evidence="2">
    <location>
        <begin position="22"/>
        <end position="191"/>
    </location>
</feature>
<feature type="compositionally biased region" description="Polar residues" evidence="1">
    <location>
        <begin position="172"/>
        <end position="183"/>
    </location>
</feature>
<dbReference type="Proteomes" id="UP000473905">
    <property type="component" value="Unassembled WGS sequence"/>
</dbReference>
<reference evidence="3 4" key="1">
    <citation type="journal article" date="2019" name="Nat. Med.">
        <title>A library of human gut bacterial isolates paired with longitudinal multiomics data enables mechanistic microbiome research.</title>
        <authorList>
            <person name="Poyet M."/>
            <person name="Groussin M."/>
            <person name="Gibbons S.M."/>
            <person name="Avila-Pacheco J."/>
            <person name="Jiang X."/>
            <person name="Kearney S.M."/>
            <person name="Perrotta A.R."/>
            <person name="Berdy B."/>
            <person name="Zhao S."/>
            <person name="Lieberman T.D."/>
            <person name="Swanson P.K."/>
            <person name="Smith M."/>
            <person name="Roesemann S."/>
            <person name="Alexander J.E."/>
            <person name="Rich S.A."/>
            <person name="Livny J."/>
            <person name="Vlamakis H."/>
            <person name="Clish C."/>
            <person name="Bullock K."/>
            <person name="Deik A."/>
            <person name="Scott J."/>
            <person name="Pierce K.A."/>
            <person name="Xavier R.J."/>
            <person name="Alm E.J."/>
        </authorList>
    </citation>
    <scope>NUCLEOTIDE SEQUENCE [LARGE SCALE GENOMIC DNA]</scope>
    <source>
        <strain evidence="3 4">BIOML-A134</strain>
    </source>
</reference>
<gene>
    <name evidence="3" type="ORF">F3D66_22750</name>
</gene>
<evidence type="ECO:0000313" key="3">
    <source>
        <dbReference type="EMBL" id="KAA4091722.1"/>
    </source>
</evidence>
<evidence type="ECO:0000313" key="4">
    <source>
        <dbReference type="Proteomes" id="UP000473905"/>
    </source>
</evidence>
<dbReference type="InterPro" id="IPR009425">
    <property type="entry name" value="DSRM_SSAP"/>
</dbReference>
<organism evidence="3 4">
    <name type="scientific">Bacteroides ovatus</name>
    <dbReference type="NCBI Taxonomy" id="28116"/>
    <lineage>
        <taxon>Bacteria</taxon>
        <taxon>Pseudomonadati</taxon>
        <taxon>Bacteroidota</taxon>
        <taxon>Bacteroidia</taxon>
        <taxon>Bacteroidales</taxon>
        <taxon>Bacteroidaceae</taxon>
        <taxon>Bacteroides</taxon>
    </lineage>
</organism>
<dbReference type="AlphaFoldDB" id="A0A5M5DVC9"/>
<comment type="caution">
    <text evidence="3">The sequence shown here is derived from an EMBL/GenBank/DDBJ whole genome shotgun (WGS) entry which is preliminary data.</text>
</comment>
<name>A0A5M5DVC9_BACOV</name>
<feature type="compositionally biased region" description="Low complexity" evidence="1">
    <location>
        <begin position="184"/>
        <end position="195"/>
    </location>
</feature>
<dbReference type="Pfam" id="PF06378">
    <property type="entry name" value="SSAP_Sak"/>
    <property type="match status" value="1"/>
</dbReference>
<sequence>MCKFNKPMIPADATADERRSLMFNALHSADLSEETEKKANLTYISWSQAWKVFKIFYPSATYKIFTNPNTGLPVFESEMGLMVHTSVQADGIEYEDWLPVMDYNNRAMKSVPYTIQVYDKQSKQYIEKRIEAATTFDCNSAIQRSMVRAIARHGLGLYIYNGFEHICDDSEQPTNNVTTQQKGNVNQPVQRQQNNTRSQVKPVQPTVKDEAATIKAEIIAAKDVTSLVSLYLDYTEAIESNPELKNLLTNRKKALKTLNS</sequence>
<keyword evidence="4" id="KW-1185">Reference proteome</keyword>
<dbReference type="RefSeq" id="WP_004320013.1">
    <property type="nucleotide sequence ID" value="NZ_JAHYOK010000038.1"/>
</dbReference>
<feature type="region of interest" description="Disordered" evidence="1">
    <location>
        <begin position="171"/>
        <end position="201"/>
    </location>
</feature>
<dbReference type="EMBL" id="VWKB01000036">
    <property type="protein sequence ID" value="KAA4091722.1"/>
    <property type="molecule type" value="Genomic_DNA"/>
</dbReference>
<evidence type="ECO:0000259" key="2">
    <source>
        <dbReference type="Pfam" id="PF06378"/>
    </source>
</evidence>
<accession>A0A5M5DVC9</accession>
<evidence type="ECO:0000256" key="1">
    <source>
        <dbReference type="SAM" id="MobiDB-lite"/>
    </source>
</evidence>
<proteinExistence type="predicted"/>
<protein>
    <submittedName>
        <fullName evidence="3">DUF1071 domain-containing protein</fullName>
    </submittedName>
</protein>